<dbReference type="SMART" id="SM00558">
    <property type="entry name" value="JmjC"/>
    <property type="match status" value="1"/>
</dbReference>
<proteinExistence type="predicted"/>
<organism evidence="2">
    <name type="scientific">hydrothermal vent metagenome</name>
    <dbReference type="NCBI Taxonomy" id="652676"/>
    <lineage>
        <taxon>unclassified sequences</taxon>
        <taxon>metagenomes</taxon>
        <taxon>ecological metagenomes</taxon>
    </lineage>
</organism>
<evidence type="ECO:0000313" key="2">
    <source>
        <dbReference type="EMBL" id="VAV95362.1"/>
    </source>
</evidence>
<dbReference type="InterPro" id="IPR003347">
    <property type="entry name" value="JmjC_dom"/>
</dbReference>
<dbReference type="Gene3D" id="2.60.120.650">
    <property type="entry name" value="Cupin"/>
    <property type="match status" value="1"/>
</dbReference>
<dbReference type="PANTHER" id="PTHR12461:SF105">
    <property type="entry name" value="HYPOXIA-INDUCIBLE FACTOR 1-ALPHA INHIBITOR"/>
    <property type="match status" value="1"/>
</dbReference>
<dbReference type="PROSITE" id="PS51184">
    <property type="entry name" value="JMJC"/>
    <property type="match status" value="1"/>
</dbReference>
<feature type="domain" description="JmjC" evidence="1">
    <location>
        <begin position="95"/>
        <end position="256"/>
    </location>
</feature>
<gene>
    <name evidence="2" type="ORF">MNBD_ALPHA04-1450</name>
</gene>
<evidence type="ECO:0000259" key="1">
    <source>
        <dbReference type="PROSITE" id="PS51184"/>
    </source>
</evidence>
<name>A0A3B0RV77_9ZZZZ</name>
<protein>
    <recommendedName>
        <fullName evidence="1">JmjC domain-containing protein</fullName>
    </recommendedName>
</protein>
<dbReference type="EMBL" id="UOEF01000206">
    <property type="protein sequence ID" value="VAV95362.1"/>
    <property type="molecule type" value="Genomic_DNA"/>
</dbReference>
<reference evidence="2" key="1">
    <citation type="submission" date="2018-06" db="EMBL/GenBank/DDBJ databases">
        <authorList>
            <person name="Zhirakovskaya E."/>
        </authorList>
    </citation>
    <scope>NUCLEOTIDE SEQUENCE</scope>
</reference>
<dbReference type="AlphaFoldDB" id="A0A3B0RV77"/>
<sequence length="297" mass="33402">MNKMIGKSSFESRIFGEKMRRQFADCYPEQPKRFDHELVSHDLLTLDALAKLGTSLPTESVEYNPGNLPVGISPEDVPSNGMSIADTILMIENSNSWAVLKNIEQLSEYEALLLSLLEEIRPMLESKTGKMLRPQGFIFVSSPGAMTPYHFDPEHNILLQLRGEKHMTVFPAGDERFAPAEVHEGYHLGGHRNLVWKDEFLKAGTKHHLTPGKAIFVPVMAPHFVENGPQPSISLSITWRSDWSFAEADAHAFNGWLRKRGFAPNPPGRFPQQNRAKAVAWRVLRKVGRGSESTKYA</sequence>
<accession>A0A3B0RV77</accession>
<dbReference type="PANTHER" id="PTHR12461">
    <property type="entry name" value="HYPOXIA-INDUCIBLE FACTOR 1 ALPHA INHIBITOR-RELATED"/>
    <property type="match status" value="1"/>
</dbReference>
<dbReference type="SUPFAM" id="SSF51197">
    <property type="entry name" value="Clavaminate synthase-like"/>
    <property type="match status" value="1"/>
</dbReference>